<feature type="compositionally biased region" description="Acidic residues" evidence="1">
    <location>
        <begin position="431"/>
        <end position="452"/>
    </location>
</feature>
<dbReference type="Proteomes" id="UP001397290">
    <property type="component" value="Unassembled WGS sequence"/>
</dbReference>
<feature type="region of interest" description="Disordered" evidence="1">
    <location>
        <begin position="106"/>
        <end position="169"/>
    </location>
</feature>
<feature type="compositionally biased region" description="Basic and acidic residues" evidence="1">
    <location>
        <begin position="116"/>
        <end position="132"/>
    </location>
</feature>
<evidence type="ECO:0000313" key="3">
    <source>
        <dbReference type="Proteomes" id="UP001397290"/>
    </source>
</evidence>
<reference evidence="2 3" key="1">
    <citation type="submission" date="2020-02" db="EMBL/GenBank/DDBJ databases">
        <title>Comparative genomics of the hypocrealean fungal genus Beauvera.</title>
        <authorList>
            <person name="Showalter D.N."/>
            <person name="Bushley K.E."/>
            <person name="Rehner S.A."/>
        </authorList>
    </citation>
    <scope>NUCLEOTIDE SEQUENCE [LARGE SCALE GENOMIC DNA]</scope>
    <source>
        <strain evidence="2 3">ARSEF4384</strain>
    </source>
</reference>
<feature type="compositionally biased region" description="Acidic residues" evidence="1">
    <location>
        <begin position="151"/>
        <end position="169"/>
    </location>
</feature>
<name>A0AAW0RRK9_9HYPO</name>
<dbReference type="AlphaFoldDB" id="A0AAW0RRK9"/>
<sequence>MSISFARLPLELRHAIWTLALGEHGDNPTMVPFRTSRPWMLEEEEDDDEDMLLDENDIDELLSDDQLEEIRELALHQLAGQNENGNLVTAAPATLPSNGVARLAEDEGEGAGNVETRAEAGEEAAADARDQVGADANGEDGEDNQQHGGDHEDEDDDDGDDDDDDDDEQDDYAEAEDFYADMGEFEPGNPYTQEPVWDDEVVIPVYVAPLLLVNREARDITLRWLAKHDIQLLRNTIAKDEINTGFALTEDGLPPYTRKYDPERDHLYVDRRFWRRFCDRLYMPHMMGPLDSDDPEDQHQQQESVLDIGKTIKNLALPAFTVYQSVDAFAGILQLLPNIKQVACIWNDLPTKDWKPEVVYQTVQRNGQPKTQVTNVLVPRWDHVEISEKLTEKELDRRRQDTERIKAERDKSRQERQEKRAQAAKDGTNNDGDDEDDEDEDDDDDDDDDEDEGKGPLVTMCIRDPTGGESVFWERGYLTDWQDEIHDVLALSELPDHVRDDYDGTFTLPLVPCNAVCPAAKKMEPVEGHV</sequence>
<organism evidence="2 3">
    <name type="scientific">Beauveria asiatica</name>
    <dbReference type="NCBI Taxonomy" id="1069075"/>
    <lineage>
        <taxon>Eukaryota</taxon>
        <taxon>Fungi</taxon>
        <taxon>Dikarya</taxon>
        <taxon>Ascomycota</taxon>
        <taxon>Pezizomycotina</taxon>
        <taxon>Sordariomycetes</taxon>
        <taxon>Hypocreomycetidae</taxon>
        <taxon>Hypocreales</taxon>
        <taxon>Cordycipitaceae</taxon>
        <taxon>Beauveria</taxon>
    </lineage>
</organism>
<keyword evidence="3" id="KW-1185">Reference proteome</keyword>
<gene>
    <name evidence="2" type="ORF">G3M48_005220</name>
</gene>
<evidence type="ECO:0000256" key="1">
    <source>
        <dbReference type="SAM" id="MobiDB-lite"/>
    </source>
</evidence>
<comment type="caution">
    <text evidence="2">The sequence shown here is derived from an EMBL/GenBank/DDBJ whole genome shotgun (WGS) entry which is preliminary data.</text>
</comment>
<dbReference type="EMBL" id="JAAHCF010000341">
    <property type="protein sequence ID" value="KAK8144884.1"/>
    <property type="molecule type" value="Genomic_DNA"/>
</dbReference>
<proteinExistence type="predicted"/>
<accession>A0AAW0RRK9</accession>
<evidence type="ECO:0000313" key="2">
    <source>
        <dbReference type="EMBL" id="KAK8144884.1"/>
    </source>
</evidence>
<feature type="compositionally biased region" description="Basic and acidic residues" evidence="1">
    <location>
        <begin position="394"/>
        <end position="423"/>
    </location>
</feature>
<feature type="region of interest" description="Disordered" evidence="1">
    <location>
        <begin position="394"/>
        <end position="463"/>
    </location>
</feature>
<protein>
    <submittedName>
        <fullName evidence="2">Uncharacterized protein</fullName>
    </submittedName>
</protein>